<accession>A0A7J6AES2</accession>
<evidence type="ECO:0000313" key="2">
    <source>
        <dbReference type="Proteomes" id="UP000593565"/>
    </source>
</evidence>
<reference evidence="1 2" key="1">
    <citation type="submission" date="2020-02" db="EMBL/GenBank/DDBJ databases">
        <title>A chromosome-scale genome assembly of the black bullhead catfish (Ameiurus melas).</title>
        <authorList>
            <person name="Wen M."/>
            <person name="Zham M."/>
            <person name="Cabau C."/>
            <person name="Klopp C."/>
            <person name="Donnadieu C."/>
            <person name="Roques C."/>
            <person name="Bouchez O."/>
            <person name="Lampietro C."/>
            <person name="Jouanno E."/>
            <person name="Herpin A."/>
            <person name="Louis A."/>
            <person name="Berthelot C."/>
            <person name="Parey E."/>
            <person name="Roest-Crollius H."/>
            <person name="Braasch I."/>
            <person name="Postlethwait J."/>
            <person name="Robinson-Rechavi M."/>
            <person name="Echchiki A."/>
            <person name="Begum T."/>
            <person name="Montfort J."/>
            <person name="Schartl M."/>
            <person name="Bobe J."/>
            <person name="Guiguen Y."/>
        </authorList>
    </citation>
    <scope>NUCLEOTIDE SEQUENCE [LARGE SCALE GENOMIC DNA]</scope>
    <source>
        <strain evidence="1">M_S1</strain>
        <tissue evidence="1">Blood</tissue>
    </source>
</reference>
<keyword evidence="2" id="KW-1185">Reference proteome</keyword>
<name>A0A7J6AES2_AMEME</name>
<dbReference type="AlphaFoldDB" id="A0A7J6AES2"/>
<dbReference type="GO" id="GO:0097422">
    <property type="term" value="C:tubular endosome"/>
    <property type="evidence" value="ECO:0007669"/>
    <property type="project" value="TreeGrafter"/>
</dbReference>
<dbReference type="PANTHER" id="PTHR24170">
    <property type="entry name" value="ANKYRIN REPEAT DOMAIN-CONTAINING PROTEIN 27"/>
    <property type="match status" value="1"/>
</dbReference>
<dbReference type="Proteomes" id="UP000593565">
    <property type="component" value="Unassembled WGS sequence"/>
</dbReference>
<protein>
    <submittedName>
        <fullName evidence="1">Uncharacterized protein</fullName>
    </submittedName>
</protein>
<sequence length="135" mass="15022">MNSYPNETDINQESECWVPMAVYDEDILKNPFYLSLEKQRPDLCNRVADVHGIVLVPCRGSLAASSYTAAQFESYVLLPAEQGFQTVDGKEVAIENNQVHLVTGFVNPATVSILFEETFYTKAGGAWGTRRLTRG</sequence>
<dbReference type="GO" id="GO:0005769">
    <property type="term" value="C:early endosome"/>
    <property type="evidence" value="ECO:0007669"/>
    <property type="project" value="TreeGrafter"/>
</dbReference>
<dbReference type="GO" id="GO:0048812">
    <property type="term" value="P:neuron projection morphogenesis"/>
    <property type="evidence" value="ECO:0007669"/>
    <property type="project" value="TreeGrafter"/>
</dbReference>
<evidence type="ECO:0000313" key="1">
    <source>
        <dbReference type="EMBL" id="KAF4081445.1"/>
    </source>
</evidence>
<dbReference type="GO" id="GO:0045022">
    <property type="term" value="P:early endosome to late endosome transport"/>
    <property type="evidence" value="ECO:0007669"/>
    <property type="project" value="TreeGrafter"/>
</dbReference>
<dbReference type="GO" id="GO:0005770">
    <property type="term" value="C:late endosome"/>
    <property type="evidence" value="ECO:0007669"/>
    <property type="project" value="TreeGrafter"/>
</dbReference>
<gene>
    <name evidence="1" type="ORF">AMELA_G00161350</name>
</gene>
<dbReference type="GO" id="GO:0005886">
    <property type="term" value="C:plasma membrane"/>
    <property type="evidence" value="ECO:0007669"/>
    <property type="project" value="TreeGrafter"/>
</dbReference>
<dbReference type="InterPro" id="IPR051248">
    <property type="entry name" value="UPF0507/Ank_repeat_27"/>
</dbReference>
<organism evidence="1 2">
    <name type="scientific">Ameiurus melas</name>
    <name type="common">Black bullhead</name>
    <name type="synonym">Silurus melas</name>
    <dbReference type="NCBI Taxonomy" id="219545"/>
    <lineage>
        <taxon>Eukaryota</taxon>
        <taxon>Metazoa</taxon>
        <taxon>Chordata</taxon>
        <taxon>Craniata</taxon>
        <taxon>Vertebrata</taxon>
        <taxon>Euteleostomi</taxon>
        <taxon>Actinopterygii</taxon>
        <taxon>Neopterygii</taxon>
        <taxon>Teleostei</taxon>
        <taxon>Ostariophysi</taxon>
        <taxon>Siluriformes</taxon>
        <taxon>Ictaluridae</taxon>
        <taxon>Ameiurus</taxon>
    </lineage>
</organism>
<comment type="caution">
    <text evidence="1">The sequence shown here is derived from an EMBL/GenBank/DDBJ whole genome shotgun (WGS) entry which is preliminary data.</text>
</comment>
<dbReference type="GO" id="GO:0000149">
    <property type="term" value="F:SNARE binding"/>
    <property type="evidence" value="ECO:0007669"/>
    <property type="project" value="TreeGrafter"/>
</dbReference>
<proteinExistence type="predicted"/>
<dbReference type="PANTHER" id="PTHR24170:SF2">
    <property type="entry name" value="ANKYRIN REPEAT DOMAIN-CONTAINING PROTEIN 27"/>
    <property type="match status" value="1"/>
</dbReference>
<dbReference type="GO" id="GO:0043005">
    <property type="term" value="C:neuron projection"/>
    <property type="evidence" value="ECO:0007669"/>
    <property type="project" value="TreeGrafter"/>
</dbReference>
<dbReference type="GO" id="GO:0005085">
    <property type="term" value="F:guanyl-nucleotide exchange factor activity"/>
    <property type="evidence" value="ECO:0007669"/>
    <property type="project" value="TreeGrafter"/>
</dbReference>
<dbReference type="EMBL" id="JAAGNN010000013">
    <property type="protein sequence ID" value="KAF4081445.1"/>
    <property type="molecule type" value="Genomic_DNA"/>
</dbReference>
<dbReference type="GO" id="GO:0030133">
    <property type="term" value="C:transport vesicle"/>
    <property type="evidence" value="ECO:0007669"/>
    <property type="project" value="TreeGrafter"/>
</dbReference>